<keyword evidence="2" id="KW-1185">Reference proteome</keyword>
<dbReference type="GO" id="GO:0008168">
    <property type="term" value="F:methyltransferase activity"/>
    <property type="evidence" value="ECO:0007669"/>
    <property type="project" value="UniProtKB-KW"/>
</dbReference>
<dbReference type="AlphaFoldDB" id="A0A7M2WSH3"/>
<dbReference type="SUPFAM" id="SSF53335">
    <property type="entry name" value="S-adenosyl-L-methionine-dependent methyltransferases"/>
    <property type="match status" value="1"/>
</dbReference>
<evidence type="ECO:0000313" key="2">
    <source>
        <dbReference type="Proteomes" id="UP000593765"/>
    </source>
</evidence>
<gene>
    <name evidence="1" type="ORF">IPV69_19250</name>
</gene>
<evidence type="ECO:0000313" key="1">
    <source>
        <dbReference type="EMBL" id="QOV88369.1"/>
    </source>
</evidence>
<protein>
    <submittedName>
        <fullName evidence="1">Class I SAM-dependent methyltransferase</fullName>
    </submittedName>
</protein>
<dbReference type="RefSeq" id="WP_206291348.1">
    <property type="nucleotide sequence ID" value="NZ_CP063458.1"/>
</dbReference>
<dbReference type="Gene3D" id="3.40.50.150">
    <property type="entry name" value="Vaccinia Virus protein VP39"/>
    <property type="match status" value="1"/>
</dbReference>
<keyword evidence="1" id="KW-0489">Methyltransferase</keyword>
<proteinExistence type="predicted"/>
<sequence>MTTSNPISCWCGNTSLADFGPEFLHCGDCQTLVSRQRGRPADEILHVGADEGGLYGKSYWFEHQEQDVGLPDITSRARTDLPERCVYWLRTLLAFKLPPANVLELGSAHGGFVAMLRSAGYDAAGLELSPYIVDFARQTFGVPMHLGPVEQQPIAPGSLDAIVMMDVLEHLPDPIGTMKHVASLLKPDGVLIAQTPRYPEHRTFAQMAGANDYFLNHMRGKAPEHLLLFSESSAGRLMREIGLPTVIFEPPIFHQYDMYFVAARQTVARHPAASQATALQATAGGRLTQALLDATGERDSYLAEANKRLAVIEGLVAEVERLK</sequence>
<keyword evidence="1" id="KW-0808">Transferase</keyword>
<dbReference type="EMBL" id="CP063458">
    <property type="protein sequence ID" value="QOV88369.1"/>
    <property type="molecule type" value="Genomic_DNA"/>
</dbReference>
<accession>A0A7M2WSH3</accession>
<dbReference type="Proteomes" id="UP000593765">
    <property type="component" value="Chromosome"/>
</dbReference>
<organism evidence="1 2">
    <name type="scientific">Humisphaera borealis</name>
    <dbReference type="NCBI Taxonomy" id="2807512"/>
    <lineage>
        <taxon>Bacteria</taxon>
        <taxon>Pseudomonadati</taxon>
        <taxon>Planctomycetota</taxon>
        <taxon>Phycisphaerae</taxon>
        <taxon>Tepidisphaerales</taxon>
        <taxon>Tepidisphaeraceae</taxon>
        <taxon>Humisphaera</taxon>
    </lineage>
</organism>
<dbReference type="InterPro" id="IPR029063">
    <property type="entry name" value="SAM-dependent_MTases_sf"/>
</dbReference>
<name>A0A7M2WSH3_9BACT</name>
<dbReference type="Pfam" id="PF13489">
    <property type="entry name" value="Methyltransf_23"/>
    <property type="match status" value="1"/>
</dbReference>
<dbReference type="GO" id="GO:0032259">
    <property type="term" value="P:methylation"/>
    <property type="evidence" value="ECO:0007669"/>
    <property type="project" value="UniProtKB-KW"/>
</dbReference>
<dbReference type="CDD" id="cd02440">
    <property type="entry name" value="AdoMet_MTases"/>
    <property type="match status" value="1"/>
</dbReference>
<dbReference type="KEGG" id="hbs:IPV69_19250"/>
<dbReference type="PANTHER" id="PTHR43861">
    <property type="entry name" value="TRANS-ACONITATE 2-METHYLTRANSFERASE-RELATED"/>
    <property type="match status" value="1"/>
</dbReference>
<reference evidence="1 2" key="1">
    <citation type="submission" date="2020-10" db="EMBL/GenBank/DDBJ databases">
        <title>Wide distribution of Phycisphaera-like planctomycetes from WD2101 soil group in peatlands and genome analysis of the first cultivated representative.</title>
        <authorList>
            <person name="Dedysh S.N."/>
            <person name="Beletsky A.V."/>
            <person name="Ivanova A."/>
            <person name="Kulichevskaya I.S."/>
            <person name="Suzina N.E."/>
            <person name="Philippov D.A."/>
            <person name="Rakitin A.L."/>
            <person name="Mardanov A.V."/>
            <person name="Ravin N.V."/>
        </authorList>
    </citation>
    <scope>NUCLEOTIDE SEQUENCE [LARGE SCALE GENOMIC DNA]</scope>
    <source>
        <strain evidence="1 2">M1803</strain>
    </source>
</reference>